<sequence>MRNVLVGEFLVPILESHKKSQAKSPQSGKVYSMVELRKKDIEIRKLRASCAASQSKITVLEEELSKEREVVRKFLENGVSLAKTVEELEKASEIRVATFKTNYETQLEALDKLEKQRQNNVDKVFTKLVEGRTDELATASKILTHYDEKFNAHTSLINNVSREMGDLKELVTNSLEGFKTDIAGHFSASSPPSPTYVDVAGSTGSGETVTMFVDLPGDGEGGFAVK</sequence>
<keyword evidence="1" id="KW-0175">Coiled coil</keyword>
<gene>
    <name evidence="2" type="ORF">JTE90_006765</name>
</gene>
<proteinExistence type="predicted"/>
<evidence type="ECO:0000256" key="1">
    <source>
        <dbReference type="SAM" id="Coils"/>
    </source>
</evidence>
<dbReference type="AlphaFoldDB" id="A0AAV6UJE4"/>
<keyword evidence="3" id="KW-1185">Reference proteome</keyword>
<protein>
    <submittedName>
        <fullName evidence="2">Uncharacterized protein</fullName>
    </submittedName>
</protein>
<name>A0AAV6UJE4_9ARAC</name>
<evidence type="ECO:0000313" key="2">
    <source>
        <dbReference type="EMBL" id="KAG8184362.1"/>
    </source>
</evidence>
<reference evidence="2 3" key="1">
    <citation type="journal article" date="2022" name="Nat. Ecol. Evol.">
        <title>A masculinizing supergene underlies an exaggerated male reproductive morph in a spider.</title>
        <authorList>
            <person name="Hendrickx F."/>
            <person name="De Corte Z."/>
            <person name="Sonet G."/>
            <person name="Van Belleghem S.M."/>
            <person name="Kostlbacher S."/>
            <person name="Vangestel C."/>
        </authorList>
    </citation>
    <scope>NUCLEOTIDE SEQUENCE [LARGE SCALE GENOMIC DNA]</scope>
    <source>
        <strain evidence="2">W744_W776</strain>
    </source>
</reference>
<feature type="coiled-coil region" evidence="1">
    <location>
        <begin position="43"/>
        <end position="116"/>
    </location>
</feature>
<comment type="caution">
    <text evidence="2">The sequence shown here is derived from an EMBL/GenBank/DDBJ whole genome shotgun (WGS) entry which is preliminary data.</text>
</comment>
<accession>A0AAV6UJE4</accession>
<organism evidence="2 3">
    <name type="scientific">Oedothorax gibbosus</name>
    <dbReference type="NCBI Taxonomy" id="931172"/>
    <lineage>
        <taxon>Eukaryota</taxon>
        <taxon>Metazoa</taxon>
        <taxon>Ecdysozoa</taxon>
        <taxon>Arthropoda</taxon>
        <taxon>Chelicerata</taxon>
        <taxon>Arachnida</taxon>
        <taxon>Araneae</taxon>
        <taxon>Araneomorphae</taxon>
        <taxon>Entelegynae</taxon>
        <taxon>Araneoidea</taxon>
        <taxon>Linyphiidae</taxon>
        <taxon>Erigoninae</taxon>
        <taxon>Oedothorax</taxon>
    </lineage>
</organism>
<dbReference type="EMBL" id="JAFNEN010000375">
    <property type="protein sequence ID" value="KAG8184362.1"/>
    <property type="molecule type" value="Genomic_DNA"/>
</dbReference>
<dbReference type="Proteomes" id="UP000827092">
    <property type="component" value="Unassembled WGS sequence"/>
</dbReference>
<evidence type="ECO:0000313" key="3">
    <source>
        <dbReference type="Proteomes" id="UP000827092"/>
    </source>
</evidence>